<evidence type="ECO:0000313" key="10">
    <source>
        <dbReference type="Proteomes" id="UP001244490"/>
    </source>
</evidence>
<dbReference type="InterPro" id="IPR027417">
    <property type="entry name" value="P-loop_NTPase"/>
</dbReference>
<evidence type="ECO:0000256" key="6">
    <source>
        <dbReference type="ARBA" id="ARBA00023065"/>
    </source>
</evidence>
<dbReference type="InterPro" id="IPR000194">
    <property type="entry name" value="ATPase_F1/V1/A1_a/bsu_nucl-bd"/>
</dbReference>
<keyword evidence="5" id="KW-1278">Translocase</keyword>
<dbReference type="GO" id="GO:0046034">
    <property type="term" value="P:ATP metabolic process"/>
    <property type="evidence" value="ECO:0007669"/>
    <property type="project" value="InterPro"/>
</dbReference>
<name>A0AAW8ASH9_KLEPN</name>
<dbReference type="GO" id="GO:0005524">
    <property type="term" value="F:ATP binding"/>
    <property type="evidence" value="ECO:0007669"/>
    <property type="project" value="UniProtKB-KW"/>
</dbReference>
<dbReference type="GO" id="GO:0046961">
    <property type="term" value="F:proton-transporting ATPase activity, rotational mechanism"/>
    <property type="evidence" value="ECO:0007669"/>
    <property type="project" value="InterPro"/>
</dbReference>
<comment type="caution">
    <text evidence="9">The sequence shown here is derived from an EMBL/GenBank/DDBJ whole genome shotgun (WGS) entry which is preliminary data.</text>
</comment>
<dbReference type="PANTHER" id="PTHR43607">
    <property type="entry name" value="V-TYPE PROTON ATPASE CATALYTIC SUBUNIT A"/>
    <property type="match status" value="1"/>
</dbReference>
<dbReference type="SUPFAM" id="SSF52540">
    <property type="entry name" value="P-loop containing nucleoside triphosphate hydrolases"/>
    <property type="match status" value="1"/>
</dbReference>
<evidence type="ECO:0000256" key="4">
    <source>
        <dbReference type="ARBA" id="ARBA00022840"/>
    </source>
</evidence>
<feature type="non-terminal residue" evidence="9">
    <location>
        <position position="1"/>
    </location>
</feature>
<dbReference type="Gene3D" id="3.40.50.300">
    <property type="entry name" value="P-loop containing nucleotide triphosphate hydrolases"/>
    <property type="match status" value="1"/>
</dbReference>
<accession>A0AAW8ASH9</accession>
<evidence type="ECO:0000256" key="2">
    <source>
        <dbReference type="ARBA" id="ARBA00022448"/>
    </source>
</evidence>
<dbReference type="Proteomes" id="UP001244490">
    <property type="component" value="Unassembled WGS sequence"/>
</dbReference>
<reference evidence="9" key="1">
    <citation type="submission" date="2023-07" db="EMBL/GenBank/DDBJ databases">
        <authorList>
            <person name="Peng Z."/>
        </authorList>
    </citation>
    <scope>NUCLEOTIDE SEQUENCE</scope>
    <source>
        <strain evidence="9">KP219</strain>
    </source>
</reference>
<comment type="function">
    <text evidence="7">Produces ATP from ADP in the presence of a proton gradient across the membrane. The V-type alpha chain is a catalytic subunit.</text>
</comment>
<protein>
    <recommendedName>
        <fullName evidence="8">ATPase F1/V1/A1 complex alpha/beta subunit nucleotide-binding domain-containing protein</fullName>
    </recommendedName>
</protein>
<keyword evidence="6" id="KW-0406">Ion transport</keyword>
<evidence type="ECO:0000256" key="7">
    <source>
        <dbReference type="ARBA" id="ARBA00054855"/>
    </source>
</evidence>
<dbReference type="EMBL" id="JAUUIA010001595">
    <property type="protein sequence ID" value="MDP0972042.1"/>
    <property type="molecule type" value="Genomic_DNA"/>
</dbReference>
<evidence type="ECO:0000256" key="1">
    <source>
        <dbReference type="ARBA" id="ARBA00008936"/>
    </source>
</evidence>
<dbReference type="Pfam" id="PF00006">
    <property type="entry name" value="ATP-synt_ab"/>
    <property type="match status" value="1"/>
</dbReference>
<keyword evidence="2" id="KW-0813">Transport</keyword>
<keyword evidence="3" id="KW-0547">Nucleotide-binding</keyword>
<evidence type="ECO:0000313" key="9">
    <source>
        <dbReference type="EMBL" id="MDP0972042.1"/>
    </source>
</evidence>
<dbReference type="PANTHER" id="PTHR43607:SF1">
    <property type="entry name" value="H(+)-TRANSPORTING TWO-SECTOR ATPASE"/>
    <property type="match status" value="1"/>
</dbReference>
<gene>
    <name evidence="9" type="ORF">Q6294_34490</name>
</gene>
<dbReference type="InterPro" id="IPR022878">
    <property type="entry name" value="V-ATPase_asu"/>
</dbReference>
<dbReference type="AlphaFoldDB" id="A0AAW8ASH9"/>
<feature type="non-terminal residue" evidence="9">
    <location>
        <position position="77"/>
    </location>
</feature>
<comment type="similarity">
    <text evidence="1">Belongs to the ATPase alpha/beta chains family.</text>
</comment>
<evidence type="ECO:0000256" key="3">
    <source>
        <dbReference type="ARBA" id="ARBA00022741"/>
    </source>
</evidence>
<evidence type="ECO:0000256" key="5">
    <source>
        <dbReference type="ARBA" id="ARBA00022967"/>
    </source>
</evidence>
<evidence type="ECO:0000259" key="8">
    <source>
        <dbReference type="Pfam" id="PF00006"/>
    </source>
</evidence>
<proteinExistence type="inferred from homology"/>
<sequence>DTFFPVALGGTACIPGPFGAGKTVLQGLISRYSNVDIVVIVACGERAGEVVETITDFPNLPDPRGGTLMDRTVMICN</sequence>
<organism evidence="9 10">
    <name type="scientific">Klebsiella pneumoniae</name>
    <dbReference type="NCBI Taxonomy" id="573"/>
    <lineage>
        <taxon>Bacteria</taxon>
        <taxon>Pseudomonadati</taxon>
        <taxon>Pseudomonadota</taxon>
        <taxon>Gammaproteobacteria</taxon>
        <taxon>Enterobacterales</taxon>
        <taxon>Enterobacteriaceae</taxon>
        <taxon>Klebsiella/Raoultella group</taxon>
        <taxon>Klebsiella</taxon>
        <taxon>Klebsiella pneumoniae complex</taxon>
    </lineage>
</organism>
<keyword evidence="4" id="KW-0067">ATP-binding</keyword>
<feature type="domain" description="ATPase F1/V1/A1 complex alpha/beta subunit nucleotide-binding" evidence="8">
    <location>
        <begin position="1"/>
        <end position="77"/>
    </location>
</feature>